<feature type="domain" description="Mammalian cell entry C-terminal" evidence="3">
    <location>
        <begin position="120"/>
        <end position="312"/>
    </location>
</feature>
<sequence>MSSSGFAQRFAGFSKVLAAVVVVLLIAATLLFLSNGDGKRYLTVDFDQTNSVYKGSDVKILGVPVGKVESLTPRGKVVRVKIAYDGKQKLPADVKAVVVSPSIVGDRFIQLAPAYNGGAVLKDDAYLPVERTAVPVELDAVYQSLDDLSVALGPEGANQQGPLSKLVDGTAAQLDGQGAQVNETLKNFGKLSTTLSNNKDELFGSLREVNEFVSLLKTNDSSVRAFNDSTAQVSTVLEGERDDLAATLEALSKALVDVNGLVKENRSALRGNVDNIASLANVLAKRKDELEKITIAAPTALSNVALAYNGKTGTLDTRADIPEVLSGILGSPTDLLCNLLGETPQQGGLCSTLTGLLDGLGGLVPGIPGVPGLNRTGAASAAPAPPVEKVNSSIAEMLAVQ</sequence>
<reference evidence="4" key="1">
    <citation type="submission" date="2019-09" db="EMBL/GenBank/DDBJ databases">
        <authorList>
            <person name="Li J."/>
        </authorList>
    </citation>
    <scope>NUCLEOTIDE SEQUENCE [LARGE SCALE GENOMIC DNA]</scope>
    <source>
        <strain evidence="4">NRBC 14897</strain>
    </source>
</reference>
<dbReference type="InterPro" id="IPR052336">
    <property type="entry name" value="MlaD_Phospholipid_Transporter"/>
</dbReference>
<dbReference type="Pfam" id="PF02470">
    <property type="entry name" value="MlaD"/>
    <property type="match status" value="1"/>
</dbReference>
<dbReference type="Pfam" id="PF11887">
    <property type="entry name" value="Mce4_CUP1"/>
    <property type="match status" value="1"/>
</dbReference>
<dbReference type="AlphaFoldDB" id="A0A641AKB7"/>
<dbReference type="GO" id="GO:0005576">
    <property type="term" value="C:extracellular region"/>
    <property type="evidence" value="ECO:0007669"/>
    <property type="project" value="TreeGrafter"/>
</dbReference>
<organism evidence="4 5">
    <name type="scientific">Aeromicrobium fastidiosum</name>
    <dbReference type="NCBI Taxonomy" id="52699"/>
    <lineage>
        <taxon>Bacteria</taxon>
        <taxon>Bacillati</taxon>
        <taxon>Actinomycetota</taxon>
        <taxon>Actinomycetes</taxon>
        <taxon>Propionibacteriales</taxon>
        <taxon>Nocardioidaceae</taxon>
        <taxon>Aeromicrobium</taxon>
    </lineage>
</organism>
<evidence type="ECO:0000313" key="5">
    <source>
        <dbReference type="Proteomes" id="UP001515100"/>
    </source>
</evidence>
<dbReference type="InterPro" id="IPR005693">
    <property type="entry name" value="Mce"/>
</dbReference>
<dbReference type="InterPro" id="IPR024516">
    <property type="entry name" value="Mce_C"/>
</dbReference>
<gene>
    <name evidence="4" type="ORF">ESP62_015330</name>
</gene>
<evidence type="ECO:0000259" key="3">
    <source>
        <dbReference type="Pfam" id="PF11887"/>
    </source>
</evidence>
<dbReference type="Proteomes" id="UP001515100">
    <property type="component" value="Unassembled WGS sequence"/>
</dbReference>
<proteinExistence type="predicted"/>
<keyword evidence="1" id="KW-0472">Membrane</keyword>
<protein>
    <submittedName>
        <fullName evidence="4">MCE family protein</fullName>
    </submittedName>
</protein>
<feature type="domain" description="Mce/MlaD" evidence="2">
    <location>
        <begin position="39"/>
        <end position="113"/>
    </location>
</feature>
<evidence type="ECO:0000256" key="1">
    <source>
        <dbReference type="SAM" id="Phobius"/>
    </source>
</evidence>
<comment type="caution">
    <text evidence="4">The sequence shown here is derived from an EMBL/GenBank/DDBJ whole genome shotgun (WGS) entry which is preliminary data.</text>
</comment>
<dbReference type="InterPro" id="IPR003399">
    <property type="entry name" value="Mce/MlaD"/>
</dbReference>
<dbReference type="PANTHER" id="PTHR33371">
    <property type="entry name" value="INTERMEMBRANE PHOSPHOLIPID TRANSPORT SYSTEM BINDING PROTEIN MLAD-RELATED"/>
    <property type="match status" value="1"/>
</dbReference>
<dbReference type="PANTHER" id="PTHR33371:SF4">
    <property type="entry name" value="INTERMEMBRANE PHOSPHOLIPID TRANSPORT SYSTEM BINDING PROTEIN MLAD"/>
    <property type="match status" value="1"/>
</dbReference>
<dbReference type="EMBL" id="SDPP02000004">
    <property type="protein sequence ID" value="KAA1374760.1"/>
    <property type="molecule type" value="Genomic_DNA"/>
</dbReference>
<evidence type="ECO:0000259" key="2">
    <source>
        <dbReference type="Pfam" id="PF02470"/>
    </source>
</evidence>
<keyword evidence="5" id="KW-1185">Reference proteome</keyword>
<evidence type="ECO:0000313" key="4">
    <source>
        <dbReference type="EMBL" id="KAA1374760.1"/>
    </source>
</evidence>
<feature type="transmembrane region" description="Helical" evidence="1">
    <location>
        <begin position="12"/>
        <end position="33"/>
    </location>
</feature>
<dbReference type="RefSeq" id="WP_129185583.1">
    <property type="nucleotide sequence ID" value="NZ_JAGIOG010000001.1"/>
</dbReference>
<dbReference type="NCBIfam" id="TIGR00996">
    <property type="entry name" value="Mtu_fam_mce"/>
    <property type="match status" value="1"/>
</dbReference>
<keyword evidence="1" id="KW-1133">Transmembrane helix</keyword>
<accession>A0A641AKB7</accession>
<dbReference type="OrthoDB" id="4516955at2"/>
<name>A0A641AKB7_9ACTN</name>
<keyword evidence="1" id="KW-0812">Transmembrane</keyword>